<gene>
    <name evidence="2" type="ORF">HPP92_004461</name>
</gene>
<dbReference type="EMBL" id="JADCNL010000001">
    <property type="protein sequence ID" value="KAG0499770.1"/>
    <property type="molecule type" value="Genomic_DNA"/>
</dbReference>
<dbReference type="AlphaFoldDB" id="A0A835S3P4"/>
<protein>
    <submittedName>
        <fullName evidence="2">Uncharacterized protein</fullName>
    </submittedName>
</protein>
<evidence type="ECO:0000256" key="1">
    <source>
        <dbReference type="SAM" id="MobiDB-lite"/>
    </source>
</evidence>
<dbReference type="PANTHER" id="PTHR34193">
    <property type="entry name" value="OS11G0199801 PROTEIN"/>
    <property type="match status" value="1"/>
</dbReference>
<feature type="region of interest" description="Disordered" evidence="1">
    <location>
        <begin position="144"/>
        <end position="168"/>
    </location>
</feature>
<feature type="compositionally biased region" description="Low complexity" evidence="1">
    <location>
        <begin position="217"/>
        <end position="229"/>
    </location>
</feature>
<feature type="compositionally biased region" description="Polar residues" evidence="1">
    <location>
        <begin position="60"/>
        <end position="82"/>
    </location>
</feature>
<organism evidence="2 3">
    <name type="scientific">Vanilla planifolia</name>
    <name type="common">Vanilla</name>
    <dbReference type="NCBI Taxonomy" id="51239"/>
    <lineage>
        <taxon>Eukaryota</taxon>
        <taxon>Viridiplantae</taxon>
        <taxon>Streptophyta</taxon>
        <taxon>Embryophyta</taxon>
        <taxon>Tracheophyta</taxon>
        <taxon>Spermatophyta</taxon>
        <taxon>Magnoliopsida</taxon>
        <taxon>Liliopsida</taxon>
        <taxon>Asparagales</taxon>
        <taxon>Orchidaceae</taxon>
        <taxon>Vanilloideae</taxon>
        <taxon>Vanilleae</taxon>
        <taxon>Vanilla</taxon>
    </lineage>
</organism>
<feature type="compositionally biased region" description="Polar residues" evidence="1">
    <location>
        <begin position="12"/>
        <end position="22"/>
    </location>
</feature>
<sequence>MQTLHSRRPDSSVGNHFSFSRPNSEHLEYDVWAETIKKTQNPFGRDGTDRKIGPWVRRNTAPNSSSNFGTSSPPLWRSTTQESLPNFSRTQLIAKYRQEMMDLVRGLDEPAYELSLRDMVESPARMRPEDEVALTEKNASSRWMEKKDVKRKGRETTLRSSSRSESTGKGGFLLKLFMPTVPALSRRETGGGVKVSPRPMVSAVDGEWSNCEYGERSSSNGSSGSSCGGRATKRWKLSSCYPFLYRSRRSSSI</sequence>
<feature type="region of interest" description="Disordered" evidence="1">
    <location>
        <begin position="1"/>
        <end position="22"/>
    </location>
</feature>
<name>A0A835S3P4_VANPL</name>
<dbReference type="OrthoDB" id="415015at2759"/>
<dbReference type="Proteomes" id="UP000636800">
    <property type="component" value="Chromosome 1"/>
</dbReference>
<comment type="caution">
    <text evidence="2">The sequence shown here is derived from an EMBL/GenBank/DDBJ whole genome shotgun (WGS) entry which is preliminary data.</text>
</comment>
<accession>A0A835S3P4</accession>
<dbReference type="PANTHER" id="PTHR34193:SF1">
    <property type="entry name" value="EXPRESSED PROTEIN"/>
    <property type="match status" value="1"/>
</dbReference>
<evidence type="ECO:0000313" key="2">
    <source>
        <dbReference type="EMBL" id="KAG0499770.1"/>
    </source>
</evidence>
<feature type="compositionally biased region" description="Low complexity" evidence="1">
    <location>
        <begin position="158"/>
        <end position="167"/>
    </location>
</feature>
<feature type="region of interest" description="Disordered" evidence="1">
    <location>
        <begin position="40"/>
        <end position="82"/>
    </location>
</feature>
<keyword evidence="3" id="KW-1185">Reference proteome</keyword>
<proteinExistence type="predicted"/>
<feature type="region of interest" description="Disordered" evidence="1">
    <location>
        <begin position="212"/>
        <end position="231"/>
    </location>
</feature>
<reference evidence="2 3" key="1">
    <citation type="journal article" date="2020" name="Nat. Food">
        <title>A phased Vanilla planifolia genome enables genetic improvement of flavour and production.</title>
        <authorList>
            <person name="Hasing T."/>
            <person name="Tang H."/>
            <person name="Brym M."/>
            <person name="Khazi F."/>
            <person name="Huang T."/>
            <person name="Chambers A.H."/>
        </authorList>
    </citation>
    <scope>NUCLEOTIDE SEQUENCE [LARGE SCALE GENOMIC DNA]</scope>
    <source>
        <tissue evidence="2">Leaf</tissue>
    </source>
</reference>
<evidence type="ECO:0000313" key="3">
    <source>
        <dbReference type="Proteomes" id="UP000636800"/>
    </source>
</evidence>